<evidence type="ECO:0000259" key="1">
    <source>
        <dbReference type="Pfam" id="PF06456"/>
    </source>
</evidence>
<reference evidence="2" key="1">
    <citation type="submission" date="2025-08" db="UniProtKB">
        <authorList>
            <consortium name="Ensembl"/>
        </authorList>
    </citation>
    <scope>IDENTIFICATION</scope>
</reference>
<dbReference type="Proteomes" id="UP000694388">
    <property type="component" value="Unplaced"/>
</dbReference>
<evidence type="ECO:0000313" key="2">
    <source>
        <dbReference type="Ensembl" id="ENSEBUP00000020171.1"/>
    </source>
</evidence>
<keyword evidence="3" id="KW-1185">Reference proteome</keyword>
<reference evidence="2" key="2">
    <citation type="submission" date="2025-09" db="UniProtKB">
        <authorList>
            <consortium name="Ensembl"/>
        </authorList>
    </citation>
    <scope>IDENTIFICATION</scope>
</reference>
<dbReference type="InterPro" id="IPR024114">
    <property type="entry name" value="Islet_autoAg_Ica1/Ica1-like"/>
</dbReference>
<dbReference type="GO" id="GO:0019904">
    <property type="term" value="F:protein domain specific binding"/>
    <property type="evidence" value="ECO:0007669"/>
    <property type="project" value="InterPro"/>
</dbReference>
<protein>
    <recommendedName>
        <fullName evidence="1">AH domain-containing protein</fullName>
    </recommendedName>
</protein>
<accession>A0A8C4QVK1</accession>
<dbReference type="SUPFAM" id="SSF103657">
    <property type="entry name" value="BAR/IMD domain-like"/>
    <property type="match status" value="1"/>
</dbReference>
<dbReference type="InterPro" id="IPR027267">
    <property type="entry name" value="AH/BAR_dom_sf"/>
</dbReference>
<dbReference type="OMA" id="RICCKYD"/>
<dbReference type="Ensembl" id="ENSEBUT00000020747.1">
    <property type="protein sequence ID" value="ENSEBUP00000020171.1"/>
    <property type="gene ID" value="ENSEBUG00000012522.1"/>
</dbReference>
<dbReference type="GeneTree" id="ENSGT00390000005530"/>
<feature type="domain" description="AH" evidence="1">
    <location>
        <begin position="1"/>
        <end position="61"/>
    </location>
</feature>
<dbReference type="GO" id="GO:0005794">
    <property type="term" value="C:Golgi apparatus"/>
    <property type="evidence" value="ECO:0007669"/>
    <property type="project" value="TreeGrafter"/>
</dbReference>
<name>A0A8C4QVK1_EPTBU</name>
<dbReference type="AlphaFoldDB" id="A0A8C4QVK1"/>
<organism evidence="2 3">
    <name type="scientific">Eptatretus burgeri</name>
    <name type="common">Inshore hagfish</name>
    <dbReference type="NCBI Taxonomy" id="7764"/>
    <lineage>
        <taxon>Eukaryota</taxon>
        <taxon>Metazoa</taxon>
        <taxon>Chordata</taxon>
        <taxon>Craniata</taxon>
        <taxon>Vertebrata</taxon>
        <taxon>Cyclostomata</taxon>
        <taxon>Myxini</taxon>
        <taxon>Myxiniformes</taxon>
        <taxon>Myxinidae</taxon>
        <taxon>Eptatretinae</taxon>
        <taxon>Eptatretus</taxon>
    </lineage>
</organism>
<sequence length="68" mass="8014">MNKMQQKFWKTKQQLIKVTGKKEDEFIVASDAELDRKLEVFHDIQKSCVELLAAIEQYQKRVGGKFLK</sequence>
<dbReference type="PANTHER" id="PTHR10164">
    <property type="entry name" value="ISLET CELL AUTOANTIGEN 1"/>
    <property type="match status" value="1"/>
</dbReference>
<dbReference type="InterPro" id="IPR010504">
    <property type="entry name" value="AH_dom"/>
</dbReference>
<proteinExistence type="predicted"/>
<dbReference type="Pfam" id="PF06456">
    <property type="entry name" value="Arfaptin"/>
    <property type="match status" value="1"/>
</dbReference>
<dbReference type="PANTHER" id="PTHR10164:SF4">
    <property type="entry name" value="GH23156P"/>
    <property type="match status" value="1"/>
</dbReference>
<dbReference type="GO" id="GO:0051049">
    <property type="term" value="P:regulation of transport"/>
    <property type="evidence" value="ECO:0007669"/>
    <property type="project" value="TreeGrafter"/>
</dbReference>
<evidence type="ECO:0000313" key="3">
    <source>
        <dbReference type="Proteomes" id="UP000694388"/>
    </source>
</evidence>